<evidence type="ECO:0000256" key="4">
    <source>
        <dbReference type="ARBA" id="ARBA00023163"/>
    </source>
</evidence>
<feature type="domain" description="BZIP" evidence="8">
    <location>
        <begin position="60"/>
        <end position="123"/>
    </location>
</feature>
<dbReference type="VEuPathDB" id="VectorBase:AALC636_028601"/>
<dbReference type="GO" id="GO:0000977">
    <property type="term" value="F:RNA polymerase II transcription regulatory region sequence-specific DNA binding"/>
    <property type="evidence" value="ECO:0007669"/>
    <property type="project" value="TreeGrafter"/>
</dbReference>
<evidence type="ECO:0000256" key="2">
    <source>
        <dbReference type="ARBA" id="ARBA00023015"/>
    </source>
</evidence>
<evidence type="ECO:0000313" key="9">
    <source>
        <dbReference type="EMBL" id="JAC10619.1"/>
    </source>
</evidence>
<protein>
    <recommendedName>
        <fullName evidence="6">X-box-binding protein 1</fullName>
    </recommendedName>
</protein>
<dbReference type="EMBL" id="GAPW01002979">
    <property type="protein sequence ID" value="JAC10619.1"/>
    <property type="molecule type" value="mRNA"/>
</dbReference>
<dbReference type="VEuPathDB" id="VectorBase:AALF003352"/>
<dbReference type="SUPFAM" id="SSF57959">
    <property type="entry name" value="Leucine zipper domain"/>
    <property type="match status" value="1"/>
</dbReference>
<dbReference type="SMART" id="SM00338">
    <property type="entry name" value="BRLZ"/>
    <property type="match status" value="1"/>
</dbReference>
<dbReference type="VEuPathDB" id="VectorBase:AALFPA_075625"/>
<keyword evidence="5" id="KW-0539">Nucleus</keyword>
<dbReference type="InterPro" id="IPR052470">
    <property type="entry name" value="ER_Stress-Reg_TF"/>
</dbReference>
<dbReference type="InterPro" id="IPR004827">
    <property type="entry name" value="bZIP"/>
</dbReference>
<dbReference type="PANTHER" id="PTHR46542">
    <property type="entry name" value="X-BOX BINDING PROTEIN 1"/>
    <property type="match status" value="1"/>
</dbReference>
<keyword evidence="3" id="KW-0238">DNA-binding</keyword>
<dbReference type="PROSITE" id="PS50217">
    <property type="entry name" value="BZIP"/>
    <property type="match status" value="1"/>
</dbReference>
<dbReference type="PROSITE" id="PS00036">
    <property type="entry name" value="BZIP_BASIC"/>
    <property type="match status" value="1"/>
</dbReference>
<keyword evidence="4" id="KW-0804">Transcription</keyword>
<name>A0A023EQ04_AEDAL</name>
<dbReference type="PANTHER" id="PTHR46542:SF1">
    <property type="entry name" value="X-BOX BINDING PROTEIN 1"/>
    <property type="match status" value="1"/>
</dbReference>
<evidence type="ECO:0000256" key="6">
    <source>
        <dbReference type="ARBA" id="ARBA00040165"/>
    </source>
</evidence>
<feature type="compositionally biased region" description="Polar residues" evidence="7">
    <location>
        <begin position="178"/>
        <end position="202"/>
    </location>
</feature>
<evidence type="ECO:0000256" key="5">
    <source>
        <dbReference type="ARBA" id="ARBA00023242"/>
    </source>
</evidence>
<evidence type="ECO:0000256" key="1">
    <source>
        <dbReference type="ARBA" id="ARBA00022843"/>
    </source>
</evidence>
<feature type="region of interest" description="Disordered" evidence="7">
    <location>
        <begin position="172"/>
        <end position="205"/>
    </location>
</feature>
<dbReference type="GO" id="GO:0000981">
    <property type="term" value="F:DNA-binding transcription factor activity, RNA polymerase II-specific"/>
    <property type="evidence" value="ECO:0007669"/>
    <property type="project" value="TreeGrafter"/>
</dbReference>
<evidence type="ECO:0000256" key="3">
    <source>
        <dbReference type="ARBA" id="ARBA00023125"/>
    </source>
</evidence>
<keyword evidence="1" id="KW-0832">Ubl conjugation</keyword>
<dbReference type="CDD" id="cd14691">
    <property type="entry name" value="bZIP_XBP1"/>
    <property type="match status" value="1"/>
</dbReference>
<accession>A0A023EQ04</accession>
<organism evidence="9">
    <name type="scientific">Aedes albopictus</name>
    <name type="common">Asian tiger mosquito</name>
    <name type="synonym">Stegomyia albopicta</name>
    <dbReference type="NCBI Taxonomy" id="7160"/>
    <lineage>
        <taxon>Eukaryota</taxon>
        <taxon>Metazoa</taxon>
        <taxon>Ecdysozoa</taxon>
        <taxon>Arthropoda</taxon>
        <taxon>Hexapoda</taxon>
        <taxon>Insecta</taxon>
        <taxon>Pterygota</taxon>
        <taxon>Neoptera</taxon>
        <taxon>Endopterygota</taxon>
        <taxon>Diptera</taxon>
        <taxon>Nematocera</taxon>
        <taxon>Culicoidea</taxon>
        <taxon>Culicidae</taxon>
        <taxon>Culicinae</taxon>
        <taxon>Aedini</taxon>
        <taxon>Aedes</taxon>
        <taxon>Stegomyia</taxon>
    </lineage>
</organism>
<keyword evidence="2" id="KW-0805">Transcription regulation</keyword>
<feature type="region of interest" description="Disordered" evidence="7">
    <location>
        <begin position="70"/>
        <end position="89"/>
    </location>
</feature>
<dbReference type="InterPro" id="IPR046347">
    <property type="entry name" value="bZIP_sf"/>
</dbReference>
<dbReference type="GO" id="GO:0005634">
    <property type="term" value="C:nucleus"/>
    <property type="evidence" value="ECO:0007669"/>
    <property type="project" value="TreeGrafter"/>
</dbReference>
<dbReference type="AlphaFoldDB" id="A0A023EQ04"/>
<dbReference type="Pfam" id="PF07716">
    <property type="entry name" value="bZIP_2"/>
    <property type="match status" value="1"/>
</dbReference>
<evidence type="ECO:0000259" key="8">
    <source>
        <dbReference type="PROSITE" id="PS50217"/>
    </source>
</evidence>
<evidence type="ECO:0000256" key="7">
    <source>
        <dbReference type="SAM" id="MobiDB-lite"/>
    </source>
</evidence>
<reference evidence="9" key="1">
    <citation type="journal article" date="2014" name="PLoS Negl. Trop. Dis.">
        <title>Identification and characterization of seminal fluid proteins in the Asian tiger mosquito, Aedes albopictus.</title>
        <authorList>
            <person name="Boes K.E."/>
            <person name="Ribeiro J.M."/>
            <person name="Wong A."/>
            <person name="Harrington L.C."/>
            <person name="Wolfner M.F."/>
            <person name="Sirot L.K."/>
        </authorList>
    </citation>
    <scope>NUCLEOTIDE SEQUENCE</scope>
    <source>
        <tissue evidence="9">Reproductive organs</tissue>
    </source>
</reference>
<dbReference type="Gene3D" id="1.20.5.170">
    <property type="match status" value="1"/>
</dbReference>
<sequence>MSAPIVITVPTKYIPINLAPLAIKTESRSASLSDADESTSSMDEFLVRGKKRRLDHLTWEEKLQRKKLKNRVAAQTSRDRKKAKMEEMEQTIQQQTDQISELQLKCASLQAEKDTYYSKCLELESRQEELERRLNDLQQHLQLATAAPANKSEPLSTPVASHSVGSASTLLGSAASAQTPQQQGSISMEAQTTLSQDRTTGPKTDEEKVATLWKIVALCLLYRTCSKNSTCPSWKSSPKASSLMSQASWKELMREASRLMPKAQAPAAECLDQWWGPHQNGWNPAKKLIKEVA</sequence>
<proteinExistence type="evidence at transcript level"/>